<evidence type="ECO:0000256" key="9">
    <source>
        <dbReference type="ARBA" id="ARBA00022989"/>
    </source>
</evidence>
<dbReference type="AlphaFoldDB" id="A0A1I3QBY4"/>
<evidence type="ECO:0000256" key="6">
    <source>
        <dbReference type="ARBA" id="ARBA00022723"/>
    </source>
</evidence>
<dbReference type="PANTHER" id="PTHR39188">
    <property type="entry name" value="MEMBRANE-ASSOCIATED ZINC METALLOPROTEASE M50B"/>
    <property type="match status" value="1"/>
</dbReference>
<dbReference type="GO" id="GO:0006508">
    <property type="term" value="P:proteolysis"/>
    <property type="evidence" value="ECO:0007669"/>
    <property type="project" value="UniProtKB-KW"/>
</dbReference>
<keyword evidence="11 12" id="KW-0472">Membrane</keyword>
<dbReference type="GO" id="GO:0008237">
    <property type="term" value="F:metallopeptidase activity"/>
    <property type="evidence" value="ECO:0007669"/>
    <property type="project" value="UniProtKB-KW"/>
</dbReference>
<gene>
    <name evidence="14" type="ORF">SAMN04488095_2479</name>
</gene>
<evidence type="ECO:0000313" key="14">
    <source>
        <dbReference type="EMBL" id="SFJ31205.1"/>
    </source>
</evidence>
<evidence type="ECO:0000256" key="11">
    <source>
        <dbReference type="ARBA" id="ARBA00023136"/>
    </source>
</evidence>
<evidence type="ECO:0000256" key="10">
    <source>
        <dbReference type="ARBA" id="ARBA00023049"/>
    </source>
</evidence>
<dbReference type="EMBL" id="FORA01000003">
    <property type="protein sequence ID" value="SFJ31205.1"/>
    <property type="molecule type" value="Genomic_DNA"/>
</dbReference>
<keyword evidence="4 14" id="KW-0645">Protease</keyword>
<evidence type="ECO:0000313" key="15">
    <source>
        <dbReference type="Proteomes" id="UP000199110"/>
    </source>
</evidence>
<evidence type="ECO:0000256" key="12">
    <source>
        <dbReference type="SAM" id="Phobius"/>
    </source>
</evidence>
<dbReference type="OrthoDB" id="9781963at2"/>
<feature type="transmembrane region" description="Helical" evidence="12">
    <location>
        <begin position="96"/>
        <end position="119"/>
    </location>
</feature>
<name>A0A1I3QBY4_9RHOB</name>
<proteinExistence type="inferred from homology"/>
<feature type="transmembrane region" description="Helical" evidence="12">
    <location>
        <begin position="139"/>
        <end position="161"/>
    </location>
</feature>
<keyword evidence="9 12" id="KW-1133">Transmembrane helix</keyword>
<keyword evidence="6" id="KW-0479">Metal-binding</keyword>
<accession>A0A1I3QBY4</accession>
<evidence type="ECO:0000256" key="7">
    <source>
        <dbReference type="ARBA" id="ARBA00022801"/>
    </source>
</evidence>
<evidence type="ECO:0000256" key="3">
    <source>
        <dbReference type="ARBA" id="ARBA00007931"/>
    </source>
</evidence>
<evidence type="ECO:0000256" key="5">
    <source>
        <dbReference type="ARBA" id="ARBA00022692"/>
    </source>
</evidence>
<evidence type="ECO:0000256" key="2">
    <source>
        <dbReference type="ARBA" id="ARBA00004141"/>
    </source>
</evidence>
<evidence type="ECO:0000256" key="1">
    <source>
        <dbReference type="ARBA" id="ARBA00001947"/>
    </source>
</evidence>
<dbReference type="GO" id="GO:0046872">
    <property type="term" value="F:metal ion binding"/>
    <property type="evidence" value="ECO:0007669"/>
    <property type="project" value="UniProtKB-KW"/>
</dbReference>
<feature type="domain" description="Peptidase M50" evidence="13">
    <location>
        <begin position="45"/>
        <end position="183"/>
    </location>
</feature>
<dbReference type="GO" id="GO:0016020">
    <property type="term" value="C:membrane"/>
    <property type="evidence" value="ECO:0007669"/>
    <property type="project" value="UniProtKB-SubCell"/>
</dbReference>
<keyword evidence="8" id="KW-0862">Zinc</keyword>
<keyword evidence="15" id="KW-1185">Reference proteome</keyword>
<feature type="transmembrane region" description="Helical" evidence="12">
    <location>
        <begin position="42"/>
        <end position="66"/>
    </location>
</feature>
<keyword evidence="10" id="KW-0482">Metalloprotease</keyword>
<keyword evidence="7" id="KW-0378">Hydrolase</keyword>
<dbReference type="InterPro" id="IPR008915">
    <property type="entry name" value="Peptidase_M50"/>
</dbReference>
<evidence type="ECO:0000256" key="4">
    <source>
        <dbReference type="ARBA" id="ARBA00022670"/>
    </source>
</evidence>
<dbReference type="PANTHER" id="PTHR39188:SF3">
    <property type="entry name" value="STAGE IV SPORULATION PROTEIN FB"/>
    <property type="match status" value="1"/>
</dbReference>
<evidence type="ECO:0000256" key="8">
    <source>
        <dbReference type="ARBA" id="ARBA00022833"/>
    </source>
</evidence>
<comment type="cofactor">
    <cofactor evidence="1">
        <name>Zn(2+)</name>
        <dbReference type="ChEBI" id="CHEBI:29105"/>
    </cofactor>
</comment>
<comment type="similarity">
    <text evidence="3">Belongs to the peptidase M50B family.</text>
</comment>
<dbReference type="STRING" id="390807.SAMN04488095_2479"/>
<protein>
    <submittedName>
        <fullName evidence="14">Zn-dependent protease (Includes SpoIVFB)</fullName>
    </submittedName>
</protein>
<dbReference type="RefSeq" id="WP_092781037.1">
    <property type="nucleotide sequence ID" value="NZ_FORA01000003.1"/>
</dbReference>
<reference evidence="14 15" key="1">
    <citation type="submission" date="2016-10" db="EMBL/GenBank/DDBJ databases">
        <authorList>
            <person name="de Groot N.N."/>
        </authorList>
    </citation>
    <scope>NUCLEOTIDE SEQUENCE [LARGE SCALE GENOMIC DNA]</scope>
    <source>
        <strain evidence="14 15">DSM 19073</strain>
    </source>
</reference>
<evidence type="ECO:0000259" key="13">
    <source>
        <dbReference type="Pfam" id="PF02163"/>
    </source>
</evidence>
<dbReference type="Pfam" id="PF02163">
    <property type="entry name" value="Peptidase_M50"/>
    <property type="match status" value="1"/>
</dbReference>
<comment type="subcellular location">
    <subcellularLocation>
        <location evidence="2">Membrane</location>
        <topology evidence="2">Multi-pass membrane protein</topology>
    </subcellularLocation>
</comment>
<sequence length="232" mass="25575">MLDTAAQPLFSFRGPMGVRVDVVPSFLLLAGVFVLFDPSVRALGFFAMIAVSIFLHEFGHAWGALVQGVSVQRVVMWGGGGLCYHGGTPDPRKREFITIMGPLVNLALWAIASLASTWLYGQLDQGAFNGFSSDTGWEIAWQLHLFAWINLVLFGINMIPVNPLDGGRLFFFMLWRVTKLETASRIAGGLGVVASVLWIPAAIYVFITWGYILFFIPSVQHHLAIYRGQSLP</sequence>
<feature type="transmembrane region" description="Helical" evidence="12">
    <location>
        <begin position="18"/>
        <end position="36"/>
    </location>
</feature>
<organism evidence="14 15">
    <name type="scientific">Jannaschia pohangensis</name>
    <dbReference type="NCBI Taxonomy" id="390807"/>
    <lineage>
        <taxon>Bacteria</taxon>
        <taxon>Pseudomonadati</taxon>
        <taxon>Pseudomonadota</taxon>
        <taxon>Alphaproteobacteria</taxon>
        <taxon>Rhodobacterales</taxon>
        <taxon>Roseobacteraceae</taxon>
        <taxon>Jannaschia</taxon>
    </lineage>
</organism>
<dbReference type="Proteomes" id="UP000199110">
    <property type="component" value="Unassembled WGS sequence"/>
</dbReference>
<keyword evidence="5 12" id="KW-0812">Transmembrane</keyword>